<dbReference type="PANTHER" id="PTHR37422:SF17">
    <property type="entry name" value="O-ANTIGEN LIGASE"/>
    <property type="match status" value="1"/>
</dbReference>
<reference evidence="7 8" key="1">
    <citation type="submission" date="2016-10" db="EMBL/GenBank/DDBJ databases">
        <authorList>
            <person name="de Groot N.N."/>
        </authorList>
    </citation>
    <scope>NUCLEOTIDE SEQUENCE [LARGE SCALE GENOMIC DNA]</scope>
    <source>
        <strain evidence="7 8">DSM 18180</strain>
    </source>
</reference>
<organism evidence="7 8">
    <name type="scientific">Flaviramulus basaltis</name>
    <dbReference type="NCBI Taxonomy" id="369401"/>
    <lineage>
        <taxon>Bacteria</taxon>
        <taxon>Pseudomonadati</taxon>
        <taxon>Bacteroidota</taxon>
        <taxon>Flavobacteriia</taxon>
        <taxon>Flavobacteriales</taxon>
        <taxon>Flavobacteriaceae</taxon>
        <taxon>Flaviramulus</taxon>
    </lineage>
</organism>
<keyword evidence="3 5" id="KW-1133">Transmembrane helix</keyword>
<keyword evidence="7" id="KW-0436">Ligase</keyword>
<evidence type="ECO:0000256" key="3">
    <source>
        <dbReference type="ARBA" id="ARBA00022989"/>
    </source>
</evidence>
<dbReference type="GO" id="GO:0016020">
    <property type="term" value="C:membrane"/>
    <property type="evidence" value="ECO:0007669"/>
    <property type="project" value="UniProtKB-SubCell"/>
</dbReference>
<feature type="transmembrane region" description="Helical" evidence="5">
    <location>
        <begin position="231"/>
        <end position="253"/>
    </location>
</feature>
<dbReference type="Proteomes" id="UP000182544">
    <property type="component" value="Unassembled WGS sequence"/>
</dbReference>
<dbReference type="PANTHER" id="PTHR37422">
    <property type="entry name" value="TEICHURONIC ACID BIOSYNTHESIS PROTEIN TUAE"/>
    <property type="match status" value="1"/>
</dbReference>
<feature type="transmembrane region" description="Helical" evidence="5">
    <location>
        <begin position="186"/>
        <end position="219"/>
    </location>
</feature>
<keyword evidence="4 5" id="KW-0472">Membrane</keyword>
<evidence type="ECO:0000256" key="4">
    <source>
        <dbReference type="ARBA" id="ARBA00023136"/>
    </source>
</evidence>
<dbReference type="OrthoDB" id="1143110at2"/>
<gene>
    <name evidence="7" type="ORF">SAMN05428642_101749</name>
</gene>
<dbReference type="AlphaFoldDB" id="A0A1K2ICF7"/>
<dbReference type="InterPro" id="IPR007016">
    <property type="entry name" value="O-antigen_ligase-rel_domated"/>
</dbReference>
<dbReference type="STRING" id="369401.SAMN05428642_101749"/>
<evidence type="ECO:0000313" key="8">
    <source>
        <dbReference type="Proteomes" id="UP000182544"/>
    </source>
</evidence>
<sequence length="420" mass="48949">MNLSEKKQNNIFIILICLIASTIIFREFSTGLIILFALFNVFFFKKTHFKKRDIVFILIIASPFLLDILFFWNNDSFFLGLKSAEKRFSLILFPIILVGHYKKINLKMLLKCYVLITTILLTILFCRYIILNTNDFLKYANGIDLWEIGYHFANSFGTHAPALNMHVSFAALAALYMLFKDSKHYYFLLYLILFFFVLYINTRIAIVNCIVCSLLILVLEFFKKKKQLKEIFKGILVLGVALFICLSLFTLAFPRVIEKFTTDSFSNMDKIGRIDELEKPETKHGSLVMRLSIWKASLELAKENLWIGYGASDSKRELVNYFEKTNQKHLAKWKFPVHNQYIDFLLKFGIFGSIVVIVFVLFIGYLGLKLESSIIICFFIIFFVSNLTDDFLIRYDGIIFSGLWASIFANQLKFKLIEKN</sequence>
<protein>
    <submittedName>
        <fullName evidence="7">O-antigen ligase</fullName>
    </submittedName>
</protein>
<evidence type="ECO:0000256" key="1">
    <source>
        <dbReference type="ARBA" id="ARBA00004141"/>
    </source>
</evidence>
<feature type="transmembrane region" description="Helical" evidence="5">
    <location>
        <begin position="373"/>
        <end position="393"/>
    </location>
</feature>
<evidence type="ECO:0000313" key="7">
    <source>
        <dbReference type="EMBL" id="SFZ90116.1"/>
    </source>
</evidence>
<feature type="transmembrane region" description="Helical" evidence="5">
    <location>
        <begin position="162"/>
        <end position="179"/>
    </location>
</feature>
<name>A0A1K2ICF7_9FLAO</name>
<dbReference type="InterPro" id="IPR051533">
    <property type="entry name" value="WaaL-like"/>
</dbReference>
<feature type="transmembrane region" description="Helical" evidence="5">
    <location>
        <begin position="12"/>
        <end position="42"/>
    </location>
</feature>
<accession>A0A1K2ICF7</accession>
<evidence type="ECO:0000256" key="5">
    <source>
        <dbReference type="SAM" id="Phobius"/>
    </source>
</evidence>
<feature type="transmembrane region" description="Helical" evidence="5">
    <location>
        <begin position="344"/>
        <end position="367"/>
    </location>
</feature>
<keyword evidence="8" id="KW-1185">Reference proteome</keyword>
<feature type="domain" description="O-antigen ligase-related" evidence="6">
    <location>
        <begin position="189"/>
        <end position="356"/>
    </location>
</feature>
<dbReference type="GO" id="GO:0016874">
    <property type="term" value="F:ligase activity"/>
    <property type="evidence" value="ECO:0007669"/>
    <property type="project" value="UniProtKB-KW"/>
</dbReference>
<dbReference type="EMBL" id="FPKV01000001">
    <property type="protein sequence ID" value="SFZ90116.1"/>
    <property type="molecule type" value="Genomic_DNA"/>
</dbReference>
<evidence type="ECO:0000259" key="6">
    <source>
        <dbReference type="Pfam" id="PF04932"/>
    </source>
</evidence>
<feature type="transmembrane region" description="Helical" evidence="5">
    <location>
        <begin position="108"/>
        <end position="130"/>
    </location>
</feature>
<dbReference type="Pfam" id="PF04932">
    <property type="entry name" value="Wzy_C"/>
    <property type="match status" value="1"/>
</dbReference>
<proteinExistence type="predicted"/>
<comment type="subcellular location">
    <subcellularLocation>
        <location evidence="1">Membrane</location>
        <topology evidence="1">Multi-pass membrane protein</topology>
    </subcellularLocation>
</comment>
<evidence type="ECO:0000256" key="2">
    <source>
        <dbReference type="ARBA" id="ARBA00022692"/>
    </source>
</evidence>
<keyword evidence="2 5" id="KW-0812">Transmembrane</keyword>
<feature type="transmembrane region" description="Helical" evidence="5">
    <location>
        <begin position="54"/>
        <end position="72"/>
    </location>
</feature>